<reference evidence="3" key="1">
    <citation type="journal article" date="2020" name="New Phytol.">
        <title>Comparative genomics reveals dynamic genome evolution in host specialist ectomycorrhizal fungi.</title>
        <authorList>
            <person name="Lofgren L.A."/>
            <person name="Nguyen N.H."/>
            <person name="Vilgalys R."/>
            <person name="Ruytinx J."/>
            <person name="Liao H.L."/>
            <person name="Branco S."/>
            <person name="Kuo A."/>
            <person name="LaButti K."/>
            <person name="Lipzen A."/>
            <person name="Andreopoulos W."/>
            <person name="Pangilinan J."/>
            <person name="Riley R."/>
            <person name="Hundley H."/>
            <person name="Na H."/>
            <person name="Barry K."/>
            <person name="Grigoriev I.V."/>
            <person name="Stajich J.E."/>
            <person name="Kennedy P.G."/>
        </authorList>
    </citation>
    <scope>NUCLEOTIDE SEQUENCE</scope>
    <source>
        <strain evidence="3">DOB743</strain>
    </source>
</reference>
<dbReference type="AlphaFoldDB" id="A0A9P7A0T7"/>
<dbReference type="Proteomes" id="UP000714275">
    <property type="component" value="Unassembled WGS sequence"/>
</dbReference>
<dbReference type="EMBL" id="JABBWD010000010">
    <property type="protein sequence ID" value="KAG1779923.1"/>
    <property type="molecule type" value="Genomic_DNA"/>
</dbReference>
<gene>
    <name evidence="3" type="ORF">EV702DRAFT_46120</name>
</gene>
<protein>
    <submittedName>
        <fullName evidence="3">Uncharacterized protein</fullName>
    </submittedName>
</protein>
<evidence type="ECO:0000256" key="1">
    <source>
        <dbReference type="SAM" id="MobiDB-lite"/>
    </source>
</evidence>
<feature type="transmembrane region" description="Helical" evidence="2">
    <location>
        <begin position="130"/>
        <end position="149"/>
    </location>
</feature>
<keyword evidence="2" id="KW-0472">Membrane</keyword>
<organism evidence="3 4">
    <name type="scientific">Suillus placidus</name>
    <dbReference type="NCBI Taxonomy" id="48579"/>
    <lineage>
        <taxon>Eukaryota</taxon>
        <taxon>Fungi</taxon>
        <taxon>Dikarya</taxon>
        <taxon>Basidiomycota</taxon>
        <taxon>Agaricomycotina</taxon>
        <taxon>Agaricomycetes</taxon>
        <taxon>Agaricomycetidae</taxon>
        <taxon>Boletales</taxon>
        <taxon>Suillineae</taxon>
        <taxon>Suillaceae</taxon>
        <taxon>Suillus</taxon>
    </lineage>
</organism>
<dbReference type="OrthoDB" id="2671633at2759"/>
<feature type="compositionally biased region" description="Basic and acidic residues" evidence="1">
    <location>
        <begin position="239"/>
        <end position="253"/>
    </location>
</feature>
<feature type="region of interest" description="Disordered" evidence="1">
    <location>
        <begin position="228"/>
        <end position="253"/>
    </location>
</feature>
<feature type="transmembrane region" description="Helical" evidence="2">
    <location>
        <begin position="169"/>
        <end position="196"/>
    </location>
</feature>
<keyword evidence="2" id="KW-1133">Transmembrane helix</keyword>
<keyword evidence="4" id="KW-1185">Reference proteome</keyword>
<evidence type="ECO:0000313" key="3">
    <source>
        <dbReference type="EMBL" id="KAG1779923.1"/>
    </source>
</evidence>
<feature type="transmembrane region" description="Helical" evidence="2">
    <location>
        <begin position="87"/>
        <end position="110"/>
    </location>
</feature>
<comment type="caution">
    <text evidence="3">The sequence shown here is derived from an EMBL/GenBank/DDBJ whole genome shotgun (WGS) entry which is preliminary data.</text>
</comment>
<name>A0A9P7A0T7_9AGAM</name>
<accession>A0A9P7A0T7</accession>
<evidence type="ECO:0000313" key="4">
    <source>
        <dbReference type="Proteomes" id="UP000714275"/>
    </source>
</evidence>
<proteinExistence type="predicted"/>
<keyword evidence="2" id="KW-0812">Transmembrane</keyword>
<feature type="transmembrane region" description="Helical" evidence="2">
    <location>
        <begin position="208"/>
        <end position="225"/>
    </location>
</feature>
<sequence>MSDIVPYDTVKYCPTLDAHNDTPDLHRSHNTRTKRTKPIPTRWQPPSSFFPRLIFRMMCFCLTLHSDLDFMWEIFREPDGWEHFHTLYLAQIHQLSTVQGLVLTTVAVFISTPPPLKQIDYADDVPYTLLSESLVFALFGLLSQLYISVVGQSYQKQKTFKQALKRNRWLFLCHIIILSIPVYIFGISLLLLIFAISVTGFLSSSTSAQIFTGATFALLVMLWGTTDRDHDDDEDDEDKLDKERGEKETGSPA</sequence>
<evidence type="ECO:0000256" key="2">
    <source>
        <dbReference type="SAM" id="Phobius"/>
    </source>
</evidence>